<gene>
    <name evidence="2" type="ORF">J2T23_003362</name>
</gene>
<reference evidence="2 3" key="1">
    <citation type="submission" date="2023-07" db="EMBL/GenBank/DDBJ databases">
        <title>Sorghum-associated microbial communities from plants grown in Nebraska, USA.</title>
        <authorList>
            <person name="Schachtman D."/>
        </authorList>
    </citation>
    <scope>NUCLEOTIDE SEQUENCE [LARGE SCALE GENOMIC DNA]</scope>
    <source>
        <strain evidence="2 3">DS1001</strain>
    </source>
</reference>
<keyword evidence="3" id="KW-1185">Reference proteome</keyword>
<accession>A0AAJ1SUW4</accession>
<name>A0AAJ1SUW4_9MICC</name>
<comment type="caution">
    <text evidence="2">The sequence shown here is derived from an EMBL/GenBank/DDBJ whole genome shotgun (WGS) entry which is preliminary data.</text>
</comment>
<feature type="compositionally biased region" description="Basic and acidic residues" evidence="1">
    <location>
        <begin position="20"/>
        <end position="29"/>
    </location>
</feature>
<feature type="compositionally biased region" description="Basic and acidic residues" evidence="1">
    <location>
        <begin position="41"/>
        <end position="53"/>
    </location>
</feature>
<organism evidence="2 3">
    <name type="scientific">Pseudarthrobacter niigatensis</name>
    <dbReference type="NCBI Taxonomy" id="369935"/>
    <lineage>
        <taxon>Bacteria</taxon>
        <taxon>Bacillati</taxon>
        <taxon>Actinomycetota</taxon>
        <taxon>Actinomycetes</taxon>
        <taxon>Micrococcales</taxon>
        <taxon>Micrococcaceae</taxon>
        <taxon>Pseudarthrobacter</taxon>
    </lineage>
</organism>
<evidence type="ECO:0000313" key="2">
    <source>
        <dbReference type="EMBL" id="MDQ0147451.1"/>
    </source>
</evidence>
<evidence type="ECO:0000313" key="3">
    <source>
        <dbReference type="Proteomes" id="UP001239267"/>
    </source>
</evidence>
<feature type="region of interest" description="Disordered" evidence="1">
    <location>
        <begin position="1"/>
        <end position="125"/>
    </location>
</feature>
<dbReference type="RefSeq" id="WP_307361788.1">
    <property type="nucleotide sequence ID" value="NZ_JAUSTB010000013.1"/>
</dbReference>
<evidence type="ECO:0000256" key="1">
    <source>
        <dbReference type="SAM" id="MobiDB-lite"/>
    </source>
</evidence>
<dbReference type="EMBL" id="JAUSTB010000013">
    <property type="protein sequence ID" value="MDQ0147451.1"/>
    <property type="molecule type" value="Genomic_DNA"/>
</dbReference>
<proteinExistence type="predicted"/>
<dbReference type="Proteomes" id="UP001239267">
    <property type="component" value="Unassembled WGS sequence"/>
</dbReference>
<dbReference type="AlphaFoldDB" id="A0AAJ1SUW4"/>
<protein>
    <recommendedName>
        <fullName evidence="4">DUF5666 domain-containing protein</fullName>
    </recommendedName>
</protein>
<evidence type="ECO:0008006" key="4">
    <source>
        <dbReference type="Google" id="ProtNLM"/>
    </source>
</evidence>
<sequence length="331" mass="32096">MDQQDNAHPGATGRNGQGRPADDGREQADKPAPVWEGSADGDGRGGGAREWETQGHAAAQEPAGRDQPHWDQAPQGKPAQGWGAPASGSASPGWGTKTAAGRVPGPGTGWGAPQQYAPGTPARAAKGNWTAKKGALVGGIAVVVAAAAGAGAYAAGNGTAAANGAQGMGAAGQFGPGSQGGMTGPDGQSGVDGGGMAGGMGMDGGPGGLGMGSAGLNAAVHSEYVVLEGSSYVTMAGQTGTVTGISGTSLTVKSEDGFSRTYTVGSDVQVTQGVRQRGGNSTGSTLSLSNVAAGARVRVTALKESDTYTAKTIQLATSTTATTPNSGTSSN</sequence>